<feature type="region of interest" description="Disordered" evidence="2">
    <location>
        <begin position="656"/>
        <end position="681"/>
    </location>
</feature>
<reference evidence="3 4" key="1">
    <citation type="journal article" date="2023" name="Insect Mol. Biol.">
        <title>Genome sequencing provides insights into the evolution of gene families encoding plant cell wall-degrading enzymes in longhorned beetles.</title>
        <authorList>
            <person name="Shin N.R."/>
            <person name="Okamura Y."/>
            <person name="Kirsch R."/>
            <person name="Pauchet Y."/>
        </authorList>
    </citation>
    <scope>NUCLEOTIDE SEQUENCE [LARGE SCALE GENOMIC DNA]</scope>
    <source>
        <strain evidence="3">EAD_L_NR</strain>
    </source>
</reference>
<feature type="compositionally biased region" description="Basic and acidic residues" evidence="2">
    <location>
        <begin position="659"/>
        <end position="674"/>
    </location>
</feature>
<dbReference type="PANTHER" id="PTHR21467">
    <property type="entry name" value="PROTEIN PHOSPHATASE 4 REGULATORY SUBUNIT 4 PPP4R4"/>
    <property type="match status" value="1"/>
</dbReference>
<evidence type="ECO:0000256" key="1">
    <source>
        <dbReference type="PROSITE-ProRule" id="PRU00103"/>
    </source>
</evidence>
<dbReference type="AlphaFoldDB" id="A0AAV8VZC2"/>
<feature type="repeat" description="HEAT" evidence="1">
    <location>
        <begin position="193"/>
        <end position="231"/>
    </location>
</feature>
<evidence type="ECO:0000313" key="3">
    <source>
        <dbReference type="EMBL" id="KAJ8919708.1"/>
    </source>
</evidence>
<proteinExistence type="predicted"/>
<gene>
    <name evidence="3" type="ORF">NQ315_006236</name>
</gene>
<evidence type="ECO:0000256" key="2">
    <source>
        <dbReference type="SAM" id="MobiDB-lite"/>
    </source>
</evidence>
<dbReference type="Proteomes" id="UP001159042">
    <property type="component" value="Unassembled WGS sequence"/>
</dbReference>
<feature type="repeat" description="HEAT" evidence="1">
    <location>
        <begin position="233"/>
        <end position="271"/>
    </location>
</feature>
<keyword evidence="4" id="KW-1185">Reference proteome</keyword>
<dbReference type="InterPro" id="IPR039918">
    <property type="entry name" value="PPP4R4"/>
</dbReference>
<evidence type="ECO:0000313" key="4">
    <source>
        <dbReference type="Proteomes" id="UP001159042"/>
    </source>
</evidence>
<dbReference type="PROSITE" id="PS50077">
    <property type="entry name" value="HEAT_REPEAT"/>
    <property type="match status" value="2"/>
</dbReference>
<name>A0AAV8VZC2_9CUCU</name>
<comment type="caution">
    <text evidence="3">The sequence shown here is derived from an EMBL/GenBank/DDBJ whole genome shotgun (WGS) entry which is preliminary data.</text>
</comment>
<dbReference type="InterPro" id="IPR011989">
    <property type="entry name" value="ARM-like"/>
</dbReference>
<accession>A0AAV8VZC2</accession>
<dbReference type="EMBL" id="JANEYG010000016">
    <property type="protein sequence ID" value="KAJ8919708.1"/>
    <property type="molecule type" value="Genomic_DNA"/>
</dbReference>
<protein>
    <recommendedName>
        <fullName evidence="5">Serine/threonine-protein phosphatase 4 regulatory subunit 4</fullName>
    </recommendedName>
</protein>
<dbReference type="Gene3D" id="1.25.10.10">
    <property type="entry name" value="Leucine-rich Repeat Variant"/>
    <property type="match status" value="1"/>
</dbReference>
<dbReference type="InterPro" id="IPR016024">
    <property type="entry name" value="ARM-type_fold"/>
</dbReference>
<sequence length="681" mass="76981">MKMKLDEELRSLQLDRPSAGKSATQIQKHTVDETLNIKPVERSLFILTKGDDLQKISVIQALPSLLATDNNGTITRILPKIQQELPTSSSEFHIVTSKIFKILIQMNLPINLLRPVLQGIESKDPMVSGAWIETLLEVILFLSDVSIKREVLPFALAMSQLNKGVVYRIASCKMLGQIAIHPRLSAFDVKKDILPIVQSLCQDCYHEVRTAMCYELGNIAKGLGSDNLVKSSLLPSLVELSSDENVSVRAASVDATVFMIPYLNQETIKQTILPLIKQLCMQSLKTSDMTFSVISRVYGMLLNNLQSHVTPVEGQWFLNFYGQLSKKGISMSPEEIEMDPGLDVTCRDYCAYNLPAITSFMVNKASSDSATWYQIFKNLAADPCYIIRKTVAGCIHEIAKILGNDSKMILMDFVKLLRDDAEEVLDSLVPNIGPTLEYLCMAGVLSRDSVAPGTLEVSRALLKCQAEIFRFHNWRRKMIFLQQLECLPNIIESDFIHQHFTSVILKLTISARARPVRSQAARTILVFLRYNLKENHRKWIREKLTSLLYNSPCCYTRHVFINMCVHAIDTFSTRYFKEHFFLNLVKLLEDPVSTIRLCVVNLCPVLKHMCVTAVDRNYQVKLENALAKMEVTEADKDVIAALKAKLKEMRGVQVNKPDSLMEEKRRIDDEDKIQQGEATSA</sequence>
<dbReference type="GO" id="GO:0019888">
    <property type="term" value="F:protein phosphatase regulator activity"/>
    <property type="evidence" value="ECO:0007669"/>
    <property type="project" value="TreeGrafter"/>
</dbReference>
<dbReference type="InterPro" id="IPR021133">
    <property type="entry name" value="HEAT_type_2"/>
</dbReference>
<organism evidence="3 4">
    <name type="scientific">Exocentrus adspersus</name>
    <dbReference type="NCBI Taxonomy" id="1586481"/>
    <lineage>
        <taxon>Eukaryota</taxon>
        <taxon>Metazoa</taxon>
        <taxon>Ecdysozoa</taxon>
        <taxon>Arthropoda</taxon>
        <taxon>Hexapoda</taxon>
        <taxon>Insecta</taxon>
        <taxon>Pterygota</taxon>
        <taxon>Neoptera</taxon>
        <taxon>Endopterygota</taxon>
        <taxon>Coleoptera</taxon>
        <taxon>Polyphaga</taxon>
        <taxon>Cucujiformia</taxon>
        <taxon>Chrysomeloidea</taxon>
        <taxon>Cerambycidae</taxon>
        <taxon>Lamiinae</taxon>
        <taxon>Acanthocinini</taxon>
        <taxon>Exocentrus</taxon>
    </lineage>
</organism>
<dbReference type="PANTHER" id="PTHR21467:SF0">
    <property type="entry name" value="SERINE_THREONINE-PROTEIN PHOSPHATASE 4 REGULATORY SUBUNIT 4"/>
    <property type="match status" value="1"/>
</dbReference>
<dbReference type="SUPFAM" id="SSF48371">
    <property type="entry name" value="ARM repeat"/>
    <property type="match status" value="1"/>
</dbReference>
<dbReference type="GO" id="GO:0005829">
    <property type="term" value="C:cytosol"/>
    <property type="evidence" value="ECO:0007669"/>
    <property type="project" value="TreeGrafter"/>
</dbReference>
<dbReference type="GO" id="GO:0008287">
    <property type="term" value="C:protein serine/threonine phosphatase complex"/>
    <property type="evidence" value="ECO:0007669"/>
    <property type="project" value="TreeGrafter"/>
</dbReference>
<evidence type="ECO:0008006" key="5">
    <source>
        <dbReference type="Google" id="ProtNLM"/>
    </source>
</evidence>